<proteinExistence type="predicted"/>
<reference evidence="3" key="1">
    <citation type="journal article" date="2016" name="Proc. Natl. Acad. Sci. U.S.A.">
        <title>Chromosome-level assembly of Arabidopsis thaliana Ler reveals the extent of translocation and inversion polymorphisms.</title>
        <authorList>
            <person name="Zapata L."/>
            <person name="Ding J."/>
            <person name="Willing E.M."/>
            <person name="Hartwig B."/>
            <person name="Bezdan D."/>
            <person name="Jiao W.B."/>
            <person name="Patel V."/>
            <person name="Velikkakam James G."/>
            <person name="Koornneef M."/>
            <person name="Ossowski S."/>
            <person name="Schneeberger K."/>
        </authorList>
    </citation>
    <scope>NUCLEOTIDE SEQUENCE [LARGE SCALE GENOMIC DNA]</scope>
    <source>
        <strain evidence="3">cv. Landsberg erecta</strain>
    </source>
</reference>
<comment type="caution">
    <text evidence="2">The sequence shown here is derived from an EMBL/GenBank/DDBJ whole genome shotgun (WGS) entry which is preliminary data.</text>
</comment>
<dbReference type="AlphaFoldDB" id="A0A178W0T2"/>
<accession>A0A178W0T2</accession>
<evidence type="ECO:0000313" key="3">
    <source>
        <dbReference type="Proteomes" id="UP000078284"/>
    </source>
</evidence>
<sequence length="72" mass="8136">MTPSSENHEVPPYLSKILVTPKTSHVSNLSSCEGKNPPFQSSMKHHDDVSNQKDFPVRLNVAFPIKRNCFKI</sequence>
<dbReference type="EMBL" id="LUHQ01000002">
    <property type="protein sequence ID" value="OAP11716.1"/>
    <property type="molecule type" value="Genomic_DNA"/>
</dbReference>
<evidence type="ECO:0000256" key="1">
    <source>
        <dbReference type="SAM" id="MobiDB-lite"/>
    </source>
</evidence>
<protein>
    <submittedName>
        <fullName evidence="2">Uncharacterized protein</fullName>
    </submittedName>
</protein>
<gene>
    <name evidence="2" type="ordered locus">AXX17_At2g05800</name>
</gene>
<evidence type="ECO:0000313" key="2">
    <source>
        <dbReference type="EMBL" id="OAP11716.1"/>
    </source>
</evidence>
<feature type="region of interest" description="Disordered" evidence="1">
    <location>
        <begin position="26"/>
        <end position="51"/>
    </location>
</feature>
<dbReference type="Proteomes" id="UP000078284">
    <property type="component" value="Chromosome 2"/>
</dbReference>
<name>A0A178W0T2_ARATH</name>
<feature type="compositionally biased region" description="Polar residues" evidence="1">
    <location>
        <begin position="26"/>
        <end position="42"/>
    </location>
</feature>
<organism evidence="2 3">
    <name type="scientific">Arabidopsis thaliana</name>
    <name type="common">Mouse-ear cress</name>
    <dbReference type="NCBI Taxonomy" id="3702"/>
    <lineage>
        <taxon>Eukaryota</taxon>
        <taxon>Viridiplantae</taxon>
        <taxon>Streptophyta</taxon>
        <taxon>Embryophyta</taxon>
        <taxon>Tracheophyta</taxon>
        <taxon>Spermatophyta</taxon>
        <taxon>Magnoliopsida</taxon>
        <taxon>eudicotyledons</taxon>
        <taxon>Gunneridae</taxon>
        <taxon>Pentapetalae</taxon>
        <taxon>rosids</taxon>
        <taxon>malvids</taxon>
        <taxon>Brassicales</taxon>
        <taxon>Brassicaceae</taxon>
        <taxon>Camelineae</taxon>
        <taxon>Arabidopsis</taxon>
    </lineage>
</organism>